<dbReference type="AlphaFoldDB" id="A0A6B3SY76"/>
<name>A0A6B3SY76_9BURK</name>
<evidence type="ECO:0000256" key="14">
    <source>
        <dbReference type="ARBA" id="ARBA00081777"/>
    </source>
</evidence>
<keyword evidence="7" id="KW-0862">Zinc</keyword>
<keyword evidence="3" id="KW-1029">Fimbrium biogenesis</keyword>
<dbReference type="InterPro" id="IPR054512">
    <property type="entry name" value="NMB0315-like_N"/>
</dbReference>
<feature type="domain" description="M23ase beta-sheet core" evidence="16">
    <location>
        <begin position="314"/>
        <end position="410"/>
    </location>
</feature>
<keyword evidence="6" id="KW-0378">Hydrolase</keyword>
<comment type="caution">
    <text evidence="18">The sequence shown here is derived from an EMBL/GenBank/DDBJ whole genome shotgun (WGS) entry which is preliminary data.</text>
</comment>
<evidence type="ECO:0000313" key="19">
    <source>
        <dbReference type="Proteomes" id="UP000482155"/>
    </source>
</evidence>
<evidence type="ECO:0000256" key="8">
    <source>
        <dbReference type="ARBA" id="ARBA00023049"/>
    </source>
</evidence>
<evidence type="ECO:0000256" key="1">
    <source>
        <dbReference type="ARBA" id="ARBA00001947"/>
    </source>
</evidence>
<evidence type="ECO:0000256" key="6">
    <source>
        <dbReference type="ARBA" id="ARBA00022801"/>
    </source>
</evidence>
<dbReference type="Pfam" id="PF22310">
    <property type="entry name" value="NMB0315_dom_I"/>
    <property type="match status" value="1"/>
</dbReference>
<evidence type="ECO:0000259" key="16">
    <source>
        <dbReference type="Pfam" id="PF01551"/>
    </source>
</evidence>
<dbReference type="CDD" id="cd12797">
    <property type="entry name" value="M23_peptidase"/>
    <property type="match status" value="1"/>
</dbReference>
<keyword evidence="19" id="KW-1185">Reference proteome</keyword>
<sequence length="455" mass="49573">MLSTDKNLRLSSSSNTTAGSSRKRRIIAASAIFLAICAFGAAGVVPMAPDASDLPVKSIVHELEIPSLSEQVAALQADEQTFLREERVRPGDSLATLLSRLGVRDDEAASFIKSDRVANNVMQLKPGRAVQAQTGRDGKLQRLLATVADSTGAPVKNIVVARNGNQLSASEGAAKLERRIEMHSGEIRSSLFAATDASQIPDSVAMQIVDMFSTNIDFASDLRRGDRFNVVYETFWQNGEFVRGGRVLAGEFINGNNVYQSVWFDEPGTKQGGGYYSLDGKSLKKAFLKSPLEFSRISSGFSMRMHPISGQWKQHQGVDFAAPIGTPIRAAGDGVVDFVGGQNGYGNVVIIKHWNNYSTVYAHMSRFANTVRKGSKVNQGDLIGYVGMTGWSTGPHLHYEFRVNNQPHDPMAISVPNQQPLAGADLDRFRKVAGDMKHRFALLNARDNNIKLASR</sequence>
<evidence type="ECO:0000256" key="2">
    <source>
        <dbReference type="ARBA" id="ARBA00011245"/>
    </source>
</evidence>
<evidence type="ECO:0000256" key="7">
    <source>
        <dbReference type="ARBA" id="ARBA00022833"/>
    </source>
</evidence>
<dbReference type="GO" id="GO:0004222">
    <property type="term" value="F:metalloendopeptidase activity"/>
    <property type="evidence" value="ECO:0007669"/>
    <property type="project" value="TreeGrafter"/>
</dbReference>
<dbReference type="Gene3D" id="3.10.450.350">
    <property type="match status" value="2"/>
</dbReference>
<keyword evidence="9" id="KW-0865">Zymogen</keyword>
<dbReference type="InterPro" id="IPR016047">
    <property type="entry name" value="M23ase_b-sheet_dom"/>
</dbReference>
<evidence type="ECO:0000256" key="15">
    <source>
        <dbReference type="SAM" id="Phobius"/>
    </source>
</evidence>
<evidence type="ECO:0000256" key="9">
    <source>
        <dbReference type="ARBA" id="ARBA00023145"/>
    </source>
</evidence>
<dbReference type="FunFam" id="2.70.70.10:FF:000002">
    <property type="entry name" value="Murein DD-endopeptidase MepM"/>
    <property type="match status" value="1"/>
</dbReference>
<dbReference type="InterPro" id="IPR050570">
    <property type="entry name" value="Cell_wall_metabolism_enzyme"/>
</dbReference>
<keyword evidence="5" id="KW-0479">Metal-binding</keyword>
<dbReference type="InterPro" id="IPR011055">
    <property type="entry name" value="Dup_hybrid_motif"/>
</dbReference>
<dbReference type="Proteomes" id="UP000482155">
    <property type="component" value="Unassembled WGS sequence"/>
</dbReference>
<dbReference type="Pfam" id="PF01551">
    <property type="entry name" value="Peptidase_M23"/>
    <property type="match status" value="1"/>
</dbReference>
<evidence type="ECO:0000259" key="17">
    <source>
        <dbReference type="Pfam" id="PF22310"/>
    </source>
</evidence>
<evidence type="ECO:0000256" key="12">
    <source>
        <dbReference type="ARBA" id="ARBA00079577"/>
    </source>
</evidence>
<dbReference type="GO" id="GO:0006508">
    <property type="term" value="P:proteolysis"/>
    <property type="evidence" value="ECO:0007669"/>
    <property type="project" value="UniProtKB-KW"/>
</dbReference>
<dbReference type="PANTHER" id="PTHR21666:SF288">
    <property type="entry name" value="CELL DIVISION PROTEIN YTFB"/>
    <property type="match status" value="1"/>
</dbReference>
<evidence type="ECO:0000256" key="3">
    <source>
        <dbReference type="ARBA" id="ARBA00022558"/>
    </source>
</evidence>
<evidence type="ECO:0000256" key="11">
    <source>
        <dbReference type="ARBA" id="ARBA00075934"/>
    </source>
</evidence>
<evidence type="ECO:0000256" key="10">
    <source>
        <dbReference type="ARBA" id="ARBA00070348"/>
    </source>
</evidence>
<reference evidence="18 19" key="1">
    <citation type="submission" date="2020-02" db="EMBL/GenBank/DDBJ databases">
        <authorList>
            <person name="Kim M.K."/>
        </authorList>
    </citation>
    <scope>NUCLEOTIDE SEQUENCE [LARGE SCALE GENOMIC DNA]</scope>
    <source>
        <strain evidence="18 19">17J57-3</strain>
    </source>
</reference>
<dbReference type="Gene3D" id="2.70.70.10">
    <property type="entry name" value="Glucose Permease (Domain IIA)"/>
    <property type="match status" value="1"/>
</dbReference>
<keyword evidence="15" id="KW-0472">Membrane</keyword>
<protein>
    <recommendedName>
        <fullName evidence="10">DD-carboxypeptidase/endopeptidase Mpg</fullName>
    </recommendedName>
    <alternativeName>
        <fullName evidence="13">Metalloprotease active against peptidoglycan</fullName>
    </alternativeName>
    <alternativeName>
        <fullName evidence="14">Zinc metallopeptidase</fullName>
    </alternativeName>
    <alternativeName>
        <fullName evidence="12">Zinc metalloprotease</fullName>
    </alternativeName>
    <alternativeName>
        <fullName evidence="11">Zinc-dependent metallopeptidase</fullName>
    </alternativeName>
</protein>
<organism evidence="18 19">
    <name type="scientific">Noviherbaspirillum galbum</name>
    <dbReference type="NCBI Taxonomy" id="2709383"/>
    <lineage>
        <taxon>Bacteria</taxon>
        <taxon>Pseudomonadati</taxon>
        <taxon>Pseudomonadota</taxon>
        <taxon>Betaproteobacteria</taxon>
        <taxon>Burkholderiales</taxon>
        <taxon>Oxalobacteraceae</taxon>
        <taxon>Noviherbaspirillum</taxon>
    </lineage>
</organism>
<keyword evidence="4" id="KW-0645">Protease</keyword>
<comment type="subunit">
    <text evidence="2">Monomer.</text>
</comment>
<evidence type="ECO:0000313" key="18">
    <source>
        <dbReference type="EMBL" id="NEX64246.1"/>
    </source>
</evidence>
<keyword evidence="15" id="KW-1133">Transmembrane helix</keyword>
<evidence type="ECO:0000256" key="13">
    <source>
        <dbReference type="ARBA" id="ARBA00080962"/>
    </source>
</evidence>
<dbReference type="EMBL" id="JAAIVB010000079">
    <property type="protein sequence ID" value="NEX64246.1"/>
    <property type="molecule type" value="Genomic_DNA"/>
</dbReference>
<evidence type="ECO:0000256" key="5">
    <source>
        <dbReference type="ARBA" id="ARBA00022723"/>
    </source>
</evidence>
<proteinExistence type="predicted"/>
<comment type="cofactor">
    <cofactor evidence="1">
        <name>Zn(2+)</name>
        <dbReference type="ChEBI" id="CHEBI:29105"/>
    </cofactor>
</comment>
<feature type="transmembrane region" description="Helical" evidence="15">
    <location>
        <begin position="26"/>
        <end position="48"/>
    </location>
</feature>
<dbReference type="GO" id="GO:0046872">
    <property type="term" value="F:metal ion binding"/>
    <property type="evidence" value="ECO:0007669"/>
    <property type="project" value="UniProtKB-KW"/>
</dbReference>
<gene>
    <name evidence="18" type="ORF">G3574_24450</name>
</gene>
<dbReference type="RefSeq" id="WP_163968183.1">
    <property type="nucleotide sequence ID" value="NZ_JAAIVB010000079.1"/>
</dbReference>
<dbReference type="PANTHER" id="PTHR21666">
    <property type="entry name" value="PEPTIDASE-RELATED"/>
    <property type="match status" value="1"/>
</dbReference>
<dbReference type="SUPFAM" id="SSF51261">
    <property type="entry name" value="Duplicated hybrid motif"/>
    <property type="match status" value="1"/>
</dbReference>
<evidence type="ECO:0000256" key="4">
    <source>
        <dbReference type="ARBA" id="ARBA00022670"/>
    </source>
</evidence>
<keyword evidence="8" id="KW-0482">Metalloprotease</keyword>
<keyword evidence="15" id="KW-0812">Transmembrane</keyword>
<accession>A0A6B3SY76</accession>
<feature type="domain" description="DD-carboxypeptidase/endopeptidase Mpg-like N-terminal" evidence="17">
    <location>
        <begin position="84"/>
        <end position="140"/>
    </location>
</feature>